<name>A0A6N1VD59_9HYPH</name>
<evidence type="ECO:0000313" key="1">
    <source>
        <dbReference type="EMBL" id="QKV18648.1"/>
    </source>
</evidence>
<proteinExistence type="predicted"/>
<accession>A0A6N1VD59</accession>
<protein>
    <submittedName>
        <fullName evidence="1">Uncharacterized protein</fullName>
    </submittedName>
</protein>
<sequence length="114" mass="11986">MFNQMRDADMHAGHDAGPGFSHGVALAAGRDASELEQIRRANALAEARRMRNAIAMVMVLLKEIDDIETGEPDLSAFAEIAGLFGDVAEFAARGAGFARMLAEPGAADGTGRAQ</sequence>
<evidence type="ECO:0000313" key="2">
    <source>
        <dbReference type="Proteomes" id="UP000509367"/>
    </source>
</evidence>
<dbReference type="RefSeq" id="WP_175276541.1">
    <property type="nucleotide sequence ID" value="NZ_CP054836.1"/>
</dbReference>
<dbReference type="AlphaFoldDB" id="A0A6N1VD59"/>
<organism evidence="1 2">
    <name type="scientific">Oricola thermophila</name>
    <dbReference type="NCBI Taxonomy" id="2742145"/>
    <lineage>
        <taxon>Bacteria</taxon>
        <taxon>Pseudomonadati</taxon>
        <taxon>Pseudomonadota</taxon>
        <taxon>Alphaproteobacteria</taxon>
        <taxon>Hyphomicrobiales</taxon>
        <taxon>Ahrensiaceae</taxon>
        <taxon>Oricola</taxon>
    </lineage>
</organism>
<dbReference type="KEGG" id="orm:HTY61_09415"/>
<reference evidence="1 2" key="1">
    <citation type="submission" date="2020-06" db="EMBL/GenBank/DDBJ databases">
        <title>Oricola thermophila sp. nov. isolated from a tidal sediments.</title>
        <authorList>
            <person name="Kwon K.K."/>
            <person name="Yang S.-H."/>
            <person name="Park M.-J."/>
        </authorList>
    </citation>
    <scope>NUCLEOTIDE SEQUENCE [LARGE SCALE GENOMIC DNA]</scope>
    <source>
        <strain evidence="1 2">MEBiC13590</strain>
    </source>
</reference>
<dbReference type="EMBL" id="CP054836">
    <property type="protein sequence ID" value="QKV18648.1"/>
    <property type="molecule type" value="Genomic_DNA"/>
</dbReference>
<dbReference type="Proteomes" id="UP000509367">
    <property type="component" value="Chromosome"/>
</dbReference>
<keyword evidence="2" id="KW-1185">Reference proteome</keyword>
<gene>
    <name evidence="1" type="ORF">HTY61_09415</name>
</gene>